<organism evidence="1 2">
    <name type="scientific">Rubroshorea leprosula</name>
    <dbReference type="NCBI Taxonomy" id="152421"/>
    <lineage>
        <taxon>Eukaryota</taxon>
        <taxon>Viridiplantae</taxon>
        <taxon>Streptophyta</taxon>
        <taxon>Embryophyta</taxon>
        <taxon>Tracheophyta</taxon>
        <taxon>Spermatophyta</taxon>
        <taxon>Magnoliopsida</taxon>
        <taxon>eudicotyledons</taxon>
        <taxon>Gunneridae</taxon>
        <taxon>Pentapetalae</taxon>
        <taxon>rosids</taxon>
        <taxon>malvids</taxon>
        <taxon>Malvales</taxon>
        <taxon>Dipterocarpaceae</taxon>
        <taxon>Rubroshorea</taxon>
    </lineage>
</organism>
<dbReference type="Proteomes" id="UP001054252">
    <property type="component" value="Unassembled WGS sequence"/>
</dbReference>
<reference evidence="1 2" key="1">
    <citation type="journal article" date="2021" name="Commun. Biol.">
        <title>The genome of Shorea leprosula (Dipterocarpaceae) highlights the ecological relevance of drought in aseasonal tropical rainforests.</title>
        <authorList>
            <person name="Ng K.K.S."/>
            <person name="Kobayashi M.J."/>
            <person name="Fawcett J.A."/>
            <person name="Hatakeyama M."/>
            <person name="Paape T."/>
            <person name="Ng C.H."/>
            <person name="Ang C.C."/>
            <person name="Tnah L.H."/>
            <person name="Lee C.T."/>
            <person name="Nishiyama T."/>
            <person name="Sese J."/>
            <person name="O'Brien M.J."/>
            <person name="Copetti D."/>
            <person name="Mohd Noor M.I."/>
            <person name="Ong R.C."/>
            <person name="Putra M."/>
            <person name="Sireger I.Z."/>
            <person name="Indrioko S."/>
            <person name="Kosugi Y."/>
            <person name="Izuno A."/>
            <person name="Isagi Y."/>
            <person name="Lee S.L."/>
            <person name="Shimizu K.K."/>
        </authorList>
    </citation>
    <scope>NUCLEOTIDE SEQUENCE [LARGE SCALE GENOMIC DNA]</scope>
    <source>
        <strain evidence="1">214</strain>
    </source>
</reference>
<name>A0AAV5JXZ8_9ROSI</name>
<gene>
    <name evidence="1" type="ORF">SLEP1_g25947</name>
</gene>
<evidence type="ECO:0000313" key="1">
    <source>
        <dbReference type="EMBL" id="GKV15145.1"/>
    </source>
</evidence>
<keyword evidence="2" id="KW-1185">Reference proteome</keyword>
<proteinExistence type="predicted"/>
<dbReference type="EMBL" id="BPVZ01000042">
    <property type="protein sequence ID" value="GKV15145.1"/>
    <property type="molecule type" value="Genomic_DNA"/>
</dbReference>
<protein>
    <submittedName>
        <fullName evidence="1">Uncharacterized protein</fullName>
    </submittedName>
</protein>
<sequence length="225" mass="25753">MAQKTKNKKKVPLEKQARVSLFWPDLPQMFLDLIGKDSTLMWNIGYEGVTKSWTAAAKQCNPNASLPWLQLSDDHVHVPRNYGDVTQPADQFNISFHQGYTYLPCRWSSQGPWNNCRLPEFDPKVPFMRVIISSLNEDYSTRHCTVMVLTGTSHPAFVYYRLRGKGKVPEWVKQDCTLIDPHYQNRSGGGKFLQFTNAIGFKGRFYALSLQGTVAEIIVDDEFNL</sequence>
<comment type="caution">
    <text evidence="1">The sequence shown here is derived from an EMBL/GenBank/DDBJ whole genome shotgun (WGS) entry which is preliminary data.</text>
</comment>
<accession>A0AAV5JXZ8</accession>
<dbReference type="AlphaFoldDB" id="A0AAV5JXZ8"/>
<evidence type="ECO:0000313" key="2">
    <source>
        <dbReference type="Proteomes" id="UP001054252"/>
    </source>
</evidence>